<comment type="subunit">
    <text evidence="5">Associates with stalled 50S ribosomal subunits. Binds to RqcP.</text>
</comment>
<evidence type="ECO:0000313" key="8">
    <source>
        <dbReference type="Proteomes" id="UP001232973"/>
    </source>
</evidence>
<comment type="function">
    <text evidence="5">Key component of the ribosome quality control system (RQC), a ribosome-associated complex that mediates the extraction of incompletely synthesized nascent chains from stalled ribosomes and their subsequent degradation. RqcH recruits Ala-charged tRNA, and with RqcP directs the elongation of stalled nascent chains on 50S ribosomal subunits, leading to non-templated C-terminal alanine extensions (Ala tail). The Ala tail promotes nascent chain degradation. May add between 1 and at least 8 Ala residues. Binds to stalled 50S ribosomal subunits.</text>
</comment>
<proteinExistence type="inferred from homology"/>
<reference evidence="7 8" key="1">
    <citation type="submission" date="2023-07" db="EMBL/GenBank/DDBJ databases">
        <title>Genomic Encyclopedia of Type Strains, Phase IV (KMG-IV): sequencing the most valuable type-strain genomes for metagenomic binning, comparative biology and taxonomic classification.</title>
        <authorList>
            <person name="Goeker M."/>
        </authorList>
    </citation>
    <scope>NUCLEOTIDE SEQUENCE [LARGE SCALE GENOMIC DNA]</scope>
    <source>
        <strain evidence="7 8">DSM 4006</strain>
    </source>
</reference>
<evidence type="ECO:0000256" key="2">
    <source>
        <dbReference type="ARBA" id="ARBA00022730"/>
    </source>
</evidence>
<dbReference type="PANTHER" id="PTHR15239">
    <property type="entry name" value="NUCLEAR EXPORT MEDIATOR FACTOR NEMF"/>
    <property type="match status" value="1"/>
</dbReference>
<dbReference type="Pfam" id="PF05833">
    <property type="entry name" value="NFACT_N"/>
    <property type="match status" value="1"/>
</dbReference>
<feature type="domain" description="NFACT RNA-binding" evidence="6">
    <location>
        <begin position="459"/>
        <end position="548"/>
    </location>
</feature>
<dbReference type="InterPro" id="IPR051608">
    <property type="entry name" value="RQC_Subunit_NEMF"/>
</dbReference>
<dbReference type="InterPro" id="IPR008532">
    <property type="entry name" value="NFACT_RNA-bd"/>
</dbReference>
<keyword evidence="3 5" id="KW-0694">RNA-binding</keyword>
<dbReference type="InterPro" id="IPR043682">
    <property type="entry name" value="RqcH_bacterial"/>
</dbReference>
<evidence type="ECO:0000256" key="3">
    <source>
        <dbReference type="ARBA" id="ARBA00022884"/>
    </source>
</evidence>
<organism evidence="7 8">
    <name type="scientific">Alicyclobacillus cycloheptanicus</name>
    <dbReference type="NCBI Taxonomy" id="1457"/>
    <lineage>
        <taxon>Bacteria</taxon>
        <taxon>Bacillati</taxon>
        <taxon>Bacillota</taxon>
        <taxon>Bacilli</taxon>
        <taxon>Bacillales</taxon>
        <taxon>Alicyclobacillaceae</taxon>
        <taxon>Alicyclobacillus</taxon>
    </lineage>
</organism>
<dbReference type="Pfam" id="PF05670">
    <property type="entry name" value="NFACT-R_1"/>
    <property type="match status" value="1"/>
</dbReference>
<evidence type="ECO:0000256" key="4">
    <source>
        <dbReference type="ARBA" id="ARBA00022917"/>
    </source>
</evidence>
<keyword evidence="1 5" id="KW-0820">tRNA-binding</keyword>
<comment type="similarity">
    <text evidence="5">Belongs to the NEMF family.</text>
</comment>
<comment type="caution">
    <text evidence="7">The sequence shown here is derived from an EMBL/GenBank/DDBJ whole genome shotgun (WGS) entry which is preliminary data.</text>
</comment>
<keyword evidence="8" id="KW-1185">Reference proteome</keyword>
<evidence type="ECO:0000259" key="6">
    <source>
        <dbReference type="Pfam" id="PF05670"/>
    </source>
</evidence>
<accession>A0ABT9XKJ7</accession>
<dbReference type="RefSeq" id="WP_274456212.1">
    <property type="nucleotide sequence ID" value="NZ_CP067097.1"/>
</dbReference>
<dbReference type="EMBL" id="JAUSTP010000025">
    <property type="protein sequence ID" value="MDQ0190823.1"/>
    <property type="molecule type" value="Genomic_DNA"/>
</dbReference>
<dbReference type="HAMAP" id="MF_00844_B">
    <property type="entry name" value="RqcH_B"/>
    <property type="match status" value="1"/>
</dbReference>
<gene>
    <name evidence="5" type="primary">rqcH</name>
    <name evidence="7" type="ORF">J2S03_002690</name>
</gene>
<evidence type="ECO:0000313" key="7">
    <source>
        <dbReference type="EMBL" id="MDQ0190823.1"/>
    </source>
</evidence>
<dbReference type="Gene3D" id="2.30.310.10">
    <property type="entry name" value="ibrinogen binding protein from staphylococcus aureus domain"/>
    <property type="match status" value="1"/>
</dbReference>
<dbReference type="Proteomes" id="UP001232973">
    <property type="component" value="Unassembled WGS sequence"/>
</dbReference>
<protein>
    <recommendedName>
        <fullName evidence="5">Rqc2 homolog RqcH</fullName>
        <shortName evidence="5">RqcH</shortName>
    </recommendedName>
</protein>
<keyword evidence="4 5" id="KW-0648">Protein biosynthesis</keyword>
<keyword evidence="2 5" id="KW-0699">rRNA-binding</keyword>
<dbReference type="PANTHER" id="PTHR15239:SF6">
    <property type="entry name" value="RIBOSOME QUALITY CONTROL COMPLEX SUBUNIT NEMF"/>
    <property type="match status" value="1"/>
</dbReference>
<evidence type="ECO:0000256" key="5">
    <source>
        <dbReference type="HAMAP-Rule" id="MF_00844"/>
    </source>
</evidence>
<name>A0ABT9XKJ7_9BACL</name>
<sequence>MDGLAVRALCNAWNERLAQARIEKIHQPTERELVLTVRGMGGSERLLLSAHRQFARAHAMFGPRPANPEEPPMFCMLLRRRIESGRIVSVRQQGYDRVVEMTIESVNDLGDHVHYLLLLEIMGKHSNILLCTEDETGRPGTVIDSIVRVTPQMSRVRPVLPGAAYQPAPPQQKRTAAEVTAADIAKLRLHEQPPDAQAKLLIRHIAGIGPISAQEVLRRAGDPADAQRVVDALQDLFQGVEEGREAASIGLDDLGRKAAAAPFQLSIFPRTAQAASFEEALDQVYRDTVQVQRQSAVAAELLHAIDQHLDRLRGKQTKLQAMIQENQDDATPRICGELLTAYAYQIEKGRTKVTLPNFYDDEKPITIALDPALSPIENAQAYYKLSSKRKRSIPILSAELDATLRDLAYLEGVRTQLEDATPETLPEIRAELVHEGFLNARRKAARAPKKTPPSRPQAYRSQDGFVIRVGRNNVQNDQLTFRRSRPDDLWLHVKNGPGSHVVISSEGRPIPASTLEEAAMLAAYFSKSRDSANVAVDYTEVKHVWKPAGARPGFALYDHHHTLFVTPDRVRLAPLLERKVEG</sequence>
<evidence type="ECO:0000256" key="1">
    <source>
        <dbReference type="ARBA" id="ARBA00022555"/>
    </source>
</evidence>